<dbReference type="RefSeq" id="YP_010091675.1">
    <property type="nucleotide sequence ID" value="NC_055726.1"/>
</dbReference>
<dbReference type="InterPro" id="IPR036249">
    <property type="entry name" value="Thioredoxin-like_sf"/>
</dbReference>
<dbReference type="KEGG" id="vg:65109207"/>
<reference evidence="2" key="1">
    <citation type="submission" date="2016-09" db="EMBL/GenBank/DDBJ databases">
        <authorList>
            <person name="Kajsik M."/>
        </authorList>
    </citation>
    <scope>NUCLEOTIDE SEQUENCE [LARGE SCALE GENOMIC DNA]</scope>
</reference>
<dbReference type="GeneID" id="65109207"/>
<keyword evidence="2" id="KW-1185">Reference proteome</keyword>
<organism evidence="1 2">
    <name type="scientific">Cronobacter phage Pet-CM3-4</name>
    <dbReference type="NCBI Taxonomy" id="1892569"/>
    <lineage>
        <taxon>Viruses</taxon>
        <taxon>Duplodnaviria</taxon>
        <taxon>Heunggongvirae</taxon>
        <taxon>Uroviricota</taxon>
        <taxon>Caudoviricetes</taxon>
        <taxon>Pantevenvirales</taxon>
        <taxon>Straboviridae</taxon>
        <taxon>Tevenvirinae</taxon>
        <taxon>Karamvirus</taxon>
        <taxon>Karamvirus petcm34</taxon>
    </lineage>
</organism>
<evidence type="ECO:0000313" key="2">
    <source>
        <dbReference type="Proteomes" id="UP000279601"/>
    </source>
</evidence>
<dbReference type="Proteomes" id="UP000279601">
    <property type="component" value="Segment"/>
</dbReference>
<dbReference type="EMBL" id="LT614807">
    <property type="protein sequence ID" value="SCN45753.1"/>
    <property type="molecule type" value="Genomic_DNA"/>
</dbReference>
<protein>
    <submittedName>
        <fullName evidence="1">Glutaredoxin</fullName>
    </submittedName>
</protein>
<sequence length="104" mass="11814">MENSQLRAKIYGIPEDVYRCAGCAAVKEIFDEFKIPYEFIDVIYMAGEVQYNYKAIEEAAKASGVFPSKRVNYPVVILGGVYYPNLRTIKERLGELGYDLDSLD</sequence>
<accession>A0A1D3RKL4</accession>
<dbReference type="Gene3D" id="3.40.30.10">
    <property type="entry name" value="Glutaredoxin"/>
    <property type="match status" value="1"/>
</dbReference>
<name>A0A1D3RKL4_9CAUD</name>
<dbReference type="SUPFAM" id="SSF52833">
    <property type="entry name" value="Thioredoxin-like"/>
    <property type="match status" value="1"/>
</dbReference>
<proteinExistence type="predicted"/>
<evidence type="ECO:0000313" key="1">
    <source>
        <dbReference type="EMBL" id="SCN45753.1"/>
    </source>
</evidence>